<accession>A0A9Q3HJ73</accession>
<gene>
    <name evidence="5" type="ORF">O181_045932</name>
</gene>
<evidence type="ECO:0000256" key="1">
    <source>
        <dbReference type="ARBA" id="ARBA00023268"/>
    </source>
</evidence>
<dbReference type="Pfam" id="PF17919">
    <property type="entry name" value="RT_RNaseH_2"/>
    <property type="match status" value="1"/>
</dbReference>
<sequence>MQFGQQELLALGHKVSGLSLEIDQNKLAAVLLKPLPKSIKEMQYFLGFDSYYRSHIKHFAHITSSIYKLCSRDVVSEITNKRRDAYERIKYELTNACVLILPDFELPFKLYIDAACSHGLGEALHQRQIVHGEPREGVICYISRCQKANRKHGKQYGLHQHIEEPKHPWETINMDWATGLVPGFKENFNAFLIIVNRSSSVIGTQSSHLNFWKNLYEILGAKLAFSTAYHPQTDGLAERMIQVMEDIPRRFCAYGMEHKDHKGYTHDWVTLLPAVQFAYNTSQHSTKVKTPPLIEKGWNPLLPKRACDTAAKCINEEKEYNKQRWDKSHMEPDFKEGDQVLVSTLSCNNLKRPKKMRDSFVGPSNMIKLIGKNAVEVKLTEELYGKHPVFPVSLVKPYFQKEEDKLPSRKKKPTPSEIGEVEDSPGPVKKIIKARKIRLNGNDQRQYLVRFKNQTADKDKSLAEDAIWMGTLI</sequence>
<reference evidence="5" key="1">
    <citation type="submission" date="2021-03" db="EMBL/GenBank/DDBJ databases">
        <title>Draft genome sequence of rust myrtle Austropuccinia psidii MF-1, a brazilian biotype.</title>
        <authorList>
            <person name="Quecine M.C."/>
            <person name="Pachon D.M.R."/>
            <person name="Bonatelli M.L."/>
            <person name="Correr F.H."/>
            <person name="Franceschini L.M."/>
            <person name="Leite T.F."/>
            <person name="Margarido G.R.A."/>
            <person name="Almeida C.A."/>
            <person name="Ferrarezi J.A."/>
            <person name="Labate C.A."/>
        </authorList>
    </citation>
    <scope>NUCLEOTIDE SEQUENCE</scope>
    <source>
        <strain evidence="5">MF-1</strain>
    </source>
</reference>
<keyword evidence="1" id="KW-0511">Multifunctional enzyme</keyword>
<dbReference type="InterPro" id="IPR041577">
    <property type="entry name" value="RT_RNaseH_2"/>
</dbReference>
<dbReference type="AlphaFoldDB" id="A0A9Q3HJ73"/>
<evidence type="ECO:0000259" key="3">
    <source>
        <dbReference type="Pfam" id="PF17919"/>
    </source>
</evidence>
<dbReference type="GO" id="GO:0003676">
    <property type="term" value="F:nucleic acid binding"/>
    <property type="evidence" value="ECO:0007669"/>
    <property type="project" value="InterPro"/>
</dbReference>
<dbReference type="Proteomes" id="UP000765509">
    <property type="component" value="Unassembled WGS sequence"/>
</dbReference>
<dbReference type="SUPFAM" id="SSF53098">
    <property type="entry name" value="Ribonuclease H-like"/>
    <property type="match status" value="1"/>
</dbReference>
<dbReference type="Pfam" id="PF24626">
    <property type="entry name" value="SH3_Tf2-1"/>
    <property type="match status" value="1"/>
</dbReference>
<dbReference type="GO" id="GO:0003824">
    <property type="term" value="F:catalytic activity"/>
    <property type="evidence" value="ECO:0007669"/>
    <property type="project" value="UniProtKB-KW"/>
</dbReference>
<evidence type="ECO:0000259" key="4">
    <source>
        <dbReference type="Pfam" id="PF24626"/>
    </source>
</evidence>
<protein>
    <recommendedName>
        <fullName evidence="7">Integrase catalytic domain-containing protein</fullName>
    </recommendedName>
</protein>
<dbReference type="Gene3D" id="3.30.420.10">
    <property type="entry name" value="Ribonuclease H-like superfamily/Ribonuclease H"/>
    <property type="match status" value="1"/>
</dbReference>
<dbReference type="PANTHER" id="PTHR37984">
    <property type="entry name" value="PROTEIN CBG26694"/>
    <property type="match status" value="1"/>
</dbReference>
<dbReference type="InterPro" id="IPR043128">
    <property type="entry name" value="Rev_trsase/Diguanyl_cyclase"/>
</dbReference>
<comment type="caution">
    <text evidence="5">The sequence shown here is derived from an EMBL/GenBank/DDBJ whole genome shotgun (WGS) entry which is preliminary data.</text>
</comment>
<dbReference type="InterPro" id="IPR050951">
    <property type="entry name" value="Retrovirus_Pol_polyprotein"/>
</dbReference>
<dbReference type="EMBL" id="AVOT02018951">
    <property type="protein sequence ID" value="MBW0506217.1"/>
    <property type="molecule type" value="Genomic_DNA"/>
</dbReference>
<dbReference type="SUPFAM" id="SSF56672">
    <property type="entry name" value="DNA/RNA polymerases"/>
    <property type="match status" value="1"/>
</dbReference>
<dbReference type="InterPro" id="IPR036397">
    <property type="entry name" value="RNaseH_sf"/>
</dbReference>
<organism evidence="5 6">
    <name type="scientific">Austropuccinia psidii MF-1</name>
    <dbReference type="NCBI Taxonomy" id="1389203"/>
    <lineage>
        <taxon>Eukaryota</taxon>
        <taxon>Fungi</taxon>
        <taxon>Dikarya</taxon>
        <taxon>Basidiomycota</taxon>
        <taxon>Pucciniomycotina</taxon>
        <taxon>Pucciniomycetes</taxon>
        <taxon>Pucciniales</taxon>
        <taxon>Sphaerophragmiaceae</taxon>
        <taxon>Austropuccinia</taxon>
    </lineage>
</organism>
<evidence type="ECO:0000313" key="5">
    <source>
        <dbReference type="EMBL" id="MBW0506217.1"/>
    </source>
</evidence>
<dbReference type="InterPro" id="IPR012337">
    <property type="entry name" value="RNaseH-like_sf"/>
</dbReference>
<dbReference type="Gene3D" id="3.30.70.270">
    <property type="match status" value="1"/>
</dbReference>
<feature type="region of interest" description="Disordered" evidence="2">
    <location>
        <begin position="403"/>
        <end position="425"/>
    </location>
</feature>
<evidence type="ECO:0008006" key="7">
    <source>
        <dbReference type="Google" id="ProtNLM"/>
    </source>
</evidence>
<keyword evidence="6" id="KW-1185">Reference proteome</keyword>
<dbReference type="PANTHER" id="PTHR37984:SF5">
    <property type="entry name" value="PROTEIN NYNRIN-LIKE"/>
    <property type="match status" value="1"/>
</dbReference>
<feature type="domain" description="Tf2-1-like SH3-like" evidence="4">
    <location>
        <begin position="337"/>
        <end position="398"/>
    </location>
</feature>
<dbReference type="InterPro" id="IPR056924">
    <property type="entry name" value="SH3_Tf2-1"/>
</dbReference>
<evidence type="ECO:0000256" key="2">
    <source>
        <dbReference type="SAM" id="MobiDB-lite"/>
    </source>
</evidence>
<dbReference type="InterPro" id="IPR043502">
    <property type="entry name" value="DNA/RNA_pol_sf"/>
</dbReference>
<proteinExistence type="predicted"/>
<name>A0A9Q3HJ73_9BASI</name>
<evidence type="ECO:0000313" key="6">
    <source>
        <dbReference type="Proteomes" id="UP000765509"/>
    </source>
</evidence>
<feature type="domain" description="Reverse transcriptase/retrotransposon-derived protein RNase H-like" evidence="3">
    <location>
        <begin position="79"/>
        <end position="150"/>
    </location>
</feature>